<organism evidence="1">
    <name type="scientific">Arundo donax</name>
    <name type="common">Giant reed</name>
    <name type="synonym">Donax arundinaceus</name>
    <dbReference type="NCBI Taxonomy" id="35708"/>
    <lineage>
        <taxon>Eukaryota</taxon>
        <taxon>Viridiplantae</taxon>
        <taxon>Streptophyta</taxon>
        <taxon>Embryophyta</taxon>
        <taxon>Tracheophyta</taxon>
        <taxon>Spermatophyta</taxon>
        <taxon>Magnoliopsida</taxon>
        <taxon>Liliopsida</taxon>
        <taxon>Poales</taxon>
        <taxon>Poaceae</taxon>
        <taxon>PACMAD clade</taxon>
        <taxon>Arundinoideae</taxon>
        <taxon>Arundineae</taxon>
        <taxon>Arundo</taxon>
    </lineage>
</organism>
<evidence type="ECO:0000313" key="1">
    <source>
        <dbReference type="EMBL" id="JAD90962.1"/>
    </source>
</evidence>
<accession>A0A0A9E4Q3</accession>
<sequence length="63" mass="7329">MNLLQLAVSEVRSQLLLPDGVIFQLLPFDFHPKSKNILSHYLNQLLNFIHFSSRVHNKERDGV</sequence>
<reference evidence="1" key="1">
    <citation type="submission" date="2014-09" db="EMBL/GenBank/DDBJ databases">
        <authorList>
            <person name="Magalhaes I.L.F."/>
            <person name="Oliveira U."/>
            <person name="Santos F.R."/>
            <person name="Vidigal T.H.D.A."/>
            <person name="Brescovit A.D."/>
            <person name="Santos A.J."/>
        </authorList>
    </citation>
    <scope>NUCLEOTIDE SEQUENCE</scope>
    <source>
        <tissue evidence="1">Shoot tissue taken approximately 20 cm above the soil surface</tissue>
    </source>
</reference>
<reference evidence="1" key="2">
    <citation type="journal article" date="2015" name="Data Brief">
        <title>Shoot transcriptome of the giant reed, Arundo donax.</title>
        <authorList>
            <person name="Barrero R.A."/>
            <person name="Guerrero F.D."/>
            <person name="Moolhuijzen P."/>
            <person name="Goolsby J.A."/>
            <person name="Tidwell J."/>
            <person name="Bellgard S.E."/>
            <person name="Bellgard M.I."/>
        </authorList>
    </citation>
    <scope>NUCLEOTIDE SEQUENCE</scope>
    <source>
        <tissue evidence="1">Shoot tissue taken approximately 20 cm above the soil surface</tissue>
    </source>
</reference>
<name>A0A0A9E4Q3_ARUDO</name>
<dbReference type="EMBL" id="GBRH01206933">
    <property type="protein sequence ID" value="JAD90962.1"/>
    <property type="molecule type" value="Transcribed_RNA"/>
</dbReference>
<dbReference type="AlphaFoldDB" id="A0A0A9E4Q3"/>
<protein>
    <submittedName>
        <fullName evidence="1">Uncharacterized protein</fullName>
    </submittedName>
</protein>
<proteinExistence type="predicted"/>